<evidence type="ECO:0000313" key="8">
    <source>
        <dbReference type="Proteomes" id="UP000182977"/>
    </source>
</evidence>
<evidence type="ECO:0000256" key="3">
    <source>
        <dbReference type="ARBA" id="ARBA00023125"/>
    </source>
</evidence>
<keyword evidence="1" id="KW-0963">Cytoplasm</keyword>
<dbReference type="PANTHER" id="PTHR46796:SF13">
    <property type="entry name" value="HTH-TYPE TRANSCRIPTIONAL ACTIVATOR RHAS"/>
    <property type="match status" value="1"/>
</dbReference>
<dbReference type="InterPro" id="IPR018060">
    <property type="entry name" value="HTH_AraC"/>
</dbReference>
<accession>A0A1H2LJ85</accession>
<dbReference type="Pfam" id="PF02311">
    <property type="entry name" value="AraC_binding"/>
    <property type="match status" value="1"/>
</dbReference>
<dbReference type="PRINTS" id="PR00032">
    <property type="entry name" value="HTHARAC"/>
</dbReference>
<evidence type="ECO:0000256" key="5">
    <source>
        <dbReference type="ARBA" id="ARBA00023163"/>
    </source>
</evidence>
<name>A0A1H2LJ85_9ACTN</name>
<organism evidence="7 8">
    <name type="scientific">Jiangella alkaliphila</name>
    <dbReference type="NCBI Taxonomy" id="419479"/>
    <lineage>
        <taxon>Bacteria</taxon>
        <taxon>Bacillati</taxon>
        <taxon>Actinomycetota</taxon>
        <taxon>Actinomycetes</taxon>
        <taxon>Jiangellales</taxon>
        <taxon>Jiangellaceae</taxon>
        <taxon>Jiangella</taxon>
    </lineage>
</organism>
<dbReference type="InterPro" id="IPR020449">
    <property type="entry name" value="Tscrpt_reg_AraC-type_HTH"/>
</dbReference>
<sequence>MDYADPAAWRELTDRLTRRHPPELGPCGRVTCEPGWLWRPALTDHDLWLVLGGRGRVRLGADEHPLRPGTLLTYRPGDDVFATQDPQVRLTVVYCHVAFVDPAGGRPADVGDEWLPPRVLQLGDRHGPLGAQLQRIVELSRDRHPLSTLEIRSRLLSAFAEIFRQDAYQRGHAVAGLDPRVRTVVDHVLADPGRRLSLTDAAALAGLSPHRFSRLFTSEQGVSLREFVLQTRLARARSLLSETTMSVGEIARALGYADVALFSRQFRRRFGVPPTRARG</sequence>
<dbReference type="Pfam" id="PF12833">
    <property type="entry name" value="HTH_18"/>
    <property type="match status" value="1"/>
</dbReference>
<dbReference type="PANTHER" id="PTHR46796">
    <property type="entry name" value="HTH-TYPE TRANSCRIPTIONAL ACTIVATOR RHAS-RELATED"/>
    <property type="match status" value="1"/>
</dbReference>
<keyword evidence="4" id="KW-0010">Activator</keyword>
<dbReference type="PROSITE" id="PS00041">
    <property type="entry name" value="HTH_ARAC_FAMILY_1"/>
    <property type="match status" value="2"/>
</dbReference>
<protein>
    <submittedName>
        <fullName evidence="7">AraC-type DNA-binding protein</fullName>
    </submittedName>
</protein>
<proteinExistence type="predicted"/>
<dbReference type="SUPFAM" id="SSF51215">
    <property type="entry name" value="Regulatory protein AraC"/>
    <property type="match status" value="1"/>
</dbReference>
<dbReference type="InterPro" id="IPR009057">
    <property type="entry name" value="Homeodomain-like_sf"/>
</dbReference>
<dbReference type="Gene3D" id="1.10.10.60">
    <property type="entry name" value="Homeodomain-like"/>
    <property type="match status" value="2"/>
</dbReference>
<evidence type="ECO:0000256" key="1">
    <source>
        <dbReference type="ARBA" id="ARBA00022490"/>
    </source>
</evidence>
<evidence type="ECO:0000256" key="4">
    <source>
        <dbReference type="ARBA" id="ARBA00023159"/>
    </source>
</evidence>
<dbReference type="InterPro" id="IPR018062">
    <property type="entry name" value="HTH_AraC-typ_CS"/>
</dbReference>
<dbReference type="InterPro" id="IPR003313">
    <property type="entry name" value="AraC-bd"/>
</dbReference>
<evidence type="ECO:0000259" key="6">
    <source>
        <dbReference type="PROSITE" id="PS01124"/>
    </source>
</evidence>
<feature type="domain" description="HTH araC/xylS-type" evidence="6">
    <location>
        <begin position="179"/>
        <end position="279"/>
    </location>
</feature>
<gene>
    <name evidence="7" type="ORF">SAMN04488563_6226</name>
</gene>
<dbReference type="STRING" id="419479.SAMN04488563_6226"/>
<dbReference type="AlphaFoldDB" id="A0A1H2LJ85"/>
<dbReference type="InterPro" id="IPR050204">
    <property type="entry name" value="AraC_XylS_family_regulators"/>
</dbReference>
<keyword evidence="2" id="KW-0805">Transcription regulation</keyword>
<dbReference type="GO" id="GO:0043565">
    <property type="term" value="F:sequence-specific DNA binding"/>
    <property type="evidence" value="ECO:0007669"/>
    <property type="project" value="InterPro"/>
</dbReference>
<dbReference type="EMBL" id="LT629791">
    <property type="protein sequence ID" value="SDU80815.1"/>
    <property type="molecule type" value="Genomic_DNA"/>
</dbReference>
<dbReference type="PROSITE" id="PS01124">
    <property type="entry name" value="HTH_ARAC_FAMILY_2"/>
    <property type="match status" value="1"/>
</dbReference>
<keyword evidence="8" id="KW-1185">Reference proteome</keyword>
<dbReference type="SMART" id="SM00342">
    <property type="entry name" value="HTH_ARAC"/>
    <property type="match status" value="1"/>
</dbReference>
<keyword evidence="3 7" id="KW-0238">DNA-binding</keyword>
<dbReference type="SUPFAM" id="SSF46689">
    <property type="entry name" value="Homeodomain-like"/>
    <property type="match status" value="2"/>
</dbReference>
<dbReference type="GO" id="GO:0003700">
    <property type="term" value="F:DNA-binding transcription factor activity"/>
    <property type="evidence" value="ECO:0007669"/>
    <property type="project" value="InterPro"/>
</dbReference>
<reference evidence="8" key="1">
    <citation type="submission" date="2016-10" db="EMBL/GenBank/DDBJ databases">
        <authorList>
            <person name="Varghese N."/>
            <person name="Submissions S."/>
        </authorList>
    </citation>
    <scope>NUCLEOTIDE SEQUENCE [LARGE SCALE GENOMIC DNA]</scope>
    <source>
        <strain evidence="8">DSM 45079</strain>
    </source>
</reference>
<keyword evidence="5" id="KW-0804">Transcription</keyword>
<evidence type="ECO:0000256" key="2">
    <source>
        <dbReference type="ARBA" id="ARBA00023015"/>
    </source>
</evidence>
<evidence type="ECO:0000313" key="7">
    <source>
        <dbReference type="EMBL" id="SDU80815.1"/>
    </source>
</evidence>
<dbReference type="Proteomes" id="UP000182977">
    <property type="component" value="Chromosome I"/>
</dbReference>
<dbReference type="InterPro" id="IPR037923">
    <property type="entry name" value="HTH-like"/>
</dbReference>